<feature type="transmembrane region" description="Helical" evidence="5">
    <location>
        <begin position="7"/>
        <end position="25"/>
    </location>
</feature>
<dbReference type="InterPro" id="IPR007016">
    <property type="entry name" value="O-antigen_ligase-rel_domated"/>
</dbReference>
<keyword evidence="8" id="KW-1185">Reference proteome</keyword>
<feature type="transmembrane region" description="Helical" evidence="5">
    <location>
        <begin position="467"/>
        <end position="485"/>
    </location>
</feature>
<organism evidence="7 8">
    <name type="scientific">Allisonella histaminiformans</name>
    <dbReference type="NCBI Taxonomy" id="209880"/>
    <lineage>
        <taxon>Bacteria</taxon>
        <taxon>Bacillati</taxon>
        <taxon>Bacillota</taxon>
        <taxon>Negativicutes</taxon>
        <taxon>Veillonellales</taxon>
        <taxon>Veillonellaceae</taxon>
        <taxon>Allisonella</taxon>
    </lineage>
</organism>
<dbReference type="GO" id="GO:0016020">
    <property type="term" value="C:membrane"/>
    <property type="evidence" value="ECO:0007669"/>
    <property type="project" value="UniProtKB-SubCell"/>
</dbReference>
<evidence type="ECO:0000256" key="4">
    <source>
        <dbReference type="ARBA" id="ARBA00023136"/>
    </source>
</evidence>
<dbReference type="Pfam" id="PF04932">
    <property type="entry name" value="Wzy_C"/>
    <property type="match status" value="1"/>
</dbReference>
<dbReference type="OrthoDB" id="1633994at2"/>
<dbReference type="Proteomes" id="UP000199689">
    <property type="component" value="Unassembled WGS sequence"/>
</dbReference>
<comment type="subcellular location">
    <subcellularLocation>
        <location evidence="1">Membrane</location>
        <topology evidence="1">Multi-pass membrane protein</topology>
    </subcellularLocation>
</comment>
<name>A0A1G5VB42_9FIRM</name>
<feature type="transmembrane region" description="Helical" evidence="5">
    <location>
        <begin position="260"/>
        <end position="277"/>
    </location>
</feature>
<evidence type="ECO:0000313" key="7">
    <source>
        <dbReference type="EMBL" id="SDA42616.1"/>
    </source>
</evidence>
<dbReference type="PANTHER" id="PTHR37422:SF13">
    <property type="entry name" value="LIPOPOLYSACCHARIDE BIOSYNTHESIS PROTEIN PA4999-RELATED"/>
    <property type="match status" value="1"/>
</dbReference>
<accession>A0A1G5VB42</accession>
<dbReference type="RefSeq" id="WP_091363494.1">
    <property type="nucleotide sequence ID" value="NZ_FMXA01000005.1"/>
</dbReference>
<feature type="transmembrane region" description="Helical" evidence="5">
    <location>
        <begin position="66"/>
        <end position="87"/>
    </location>
</feature>
<feature type="transmembrane region" description="Helical" evidence="5">
    <location>
        <begin position="491"/>
        <end position="510"/>
    </location>
</feature>
<evidence type="ECO:0000313" key="8">
    <source>
        <dbReference type="Proteomes" id="UP000199689"/>
    </source>
</evidence>
<dbReference type="GO" id="GO:0016874">
    <property type="term" value="F:ligase activity"/>
    <property type="evidence" value="ECO:0007669"/>
    <property type="project" value="UniProtKB-KW"/>
</dbReference>
<feature type="transmembrane region" description="Helical" evidence="5">
    <location>
        <begin position="166"/>
        <end position="184"/>
    </location>
</feature>
<dbReference type="EMBL" id="FMXA01000005">
    <property type="protein sequence ID" value="SDA42616.1"/>
    <property type="molecule type" value="Genomic_DNA"/>
</dbReference>
<feature type="transmembrane region" description="Helical" evidence="5">
    <location>
        <begin position="306"/>
        <end position="329"/>
    </location>
</feature>
<feature type="transmembrane region" description="Helical" evidence="5">
    <location>
        <begin position="232"/>
        <end position="248"/>
    </location>
</feature>
<evidence type="ECO:0000256" key="5">
    <source>
        <dbReference type="SAM" id="Phobius"/>
    </source>
</evidence>
<dbReference type="GeneID" id="87755548"/>
<sequence>MEKQKNLIFGVIVFTLIFCYIPTALQLNFLAGTWATKLTIYPIIIAMVFTLFYRKSFSLSRDERKMLIRYLVVYFFVMIISLVWGLVDYPYYNVILQGPVNQIKKLPSVYSFLINHDISVTKQGLLFVWMLARPIKALFVDIFWGLSLSVLVYVWYKNDFHNGLRFFLKGVIASVIVVVLYGFLDAMYLSGSELATDILIILNPIVHEIKEEGIWWPPILWNGQLRSLFAEPSYYGIFVAFALPWIWYVLDTSRNMRNRLFLWGILFFLILFLFLTRARTANVLLLAEVVLLFLFTISGFLQSRRFFLSVFLCVLLAFGTSLVLFNYGFGKNSNNMTALSYMQDNIGSLTSVDKRSNRSRYSVMIADLKIGMEHPVLGVGPHLRNAYIPHYLPDKEHLSNETKNWIKNQDEKGILRAGFPELGEYTSRFAETGILGLLVFMLPSFYLIWRIIIFLKIHRKDMPQIRAITVYFLISFLGVLATGIGDSLHVLFSYWLLLGLGFTLLHYITIESDEKK</sequence>
<protein>
    <submittedName>
        <fullName evidence="7">O-Antigen ligase</fullName>
    </submittedName>
</protein>
<feature type="transmembrane region" description="Helical" evidence="5">
    <location>
        <begin position="434"/>
        <end position="455"/>
    </location>
</feature>
<feature type="transmembrane region" description="Helical" evidence="5">
    <location>
        <begin position="283"/>
        <end position="301"/>
    </location>
</feature>
<gene>
    <name evidence="7" type="ORF">SAMN02910343_00505</name>
</gene>
<dbReference type="InterPro" id="IPR051533">
    <property type="entry name" value="WaaL-like"/>
</dbReference>
<evidence type="ECO:0000256" key="2">
    <source>
        <dbReference type="ARBA" id="ARBA00022692"/>
    </source>
</evidence>
<keyword evidence="2 5" id="KW-0812">Transmembrane</keyword>
<proteinExistence type="predicted"/>
<feature type="transmembrane region" description="Helical" evidence="5">
    <location>
        <begin position="135"/>
        <end position="154"/>
    </location>
</feature>
<reference evidence="7 8" key="1">
    <citation type="submission" date="2016-10" db="EMBL/GenBank/DDBJ databases">
        <authorList>
            <person name="de Groot N.N."/>
        </authorList>
    </citation>
    <scope>NUCLEOTIDE SEQUENCE [LARGE SCALE GENOMIC DNA]</scope>
    <source>
        <strain evidence="7 8">DSM 15230</strain>
    </source>
</reference>
<dbReference type="STRING" id="209880.SAMN02910343_00505"/>
<keyword evidence="4 5" id="KW-0472">Membrane</keyword>
<evidence type="ECO:0000256" key="1">
    <source>
        <dbReference type="ARBA" id="ARBA00004141"/>
    </source>
</evidence>
<feature type="transmembrane region" description="Helical" evidence="5">
    <location>
        <begin position="31"/>
        <end position="54"/>
    </location>
</feature>
<keyword evidence="3 5" id="KW-1133">Transmembrane helix</keyword>
<feature type="domain" description="O-antigen ligase-related" evidence="6">
    <location>
        <begin position="265"/>
        <end position="397"/>
    </location>
</feature>
<dbReference type="PANTHER" id="PTHR37422">
    <property type="entry name" value="TEICHURONIC ACID BIOSYNTHESIS PROTEIN TUAE"/>
    <property type="match status" value="1"/>
</dbReference>
<evidence type="ECO:0000256" key="3">
    <source>
        <dbReference type="ARBA" id="ARBA00022989"/>
    </source>
</evidence>
<dbReference type="AlphaFoldDB" id="A0A1G5VB42"/>
<keyword evidence="7" id="KW-0436">Ligase</keyword>
<evidence type="ECO:0000259" key="6">
    <source>
        <dbReference type="Pfam" id="PF04932"/>
    </source>
</evidence>